<evidence type="ECO:0000313" key="4">
    <source>
        <dbReference type="Proteomes" id="UP001601992"/>
    </source>
</evidence>
<evidence type="ECO:0000256" key="1">
    <source>
        <dbReference type="SAM" id="MobiDB-lite"/>
    </source>
</evidence>
<reference evidence="3 4" key="1">
    <citation type="submission" date="2024-10" db="EMBL/GenBank/DDBJ databases">
        <title>The Natural Products Discovery Center: Release of the First 8490 Sequenced Strains for Exploring Actinobacteria Biosynthetic Diversity.</title>
        <authorList>
            <person name="Kalkreuter E."/>
            <person name="Kautsar S.A."/>
            <person name="Yang D."/>
            <person name="Bader C.D."/>
            <person name="Teijaro C.N."/>
            <person name="Fluegel L."/>
            <person name="Davis C.M."/>
            <person name="Simpson J.R."/>
            <person name="Lauterbach L."/>
            <person name="Steele A.D."/>
            <person name="Gui C."/>
            <person name="Meng S."/>
            <person name="Li G."/>
            <person name="Viehrig K."/>
            <person name="Ye F."/>
            <person name="Su P."/>
            <person name="Kiefer A.F."/>
            <person name="Nichols A."/>
            <person name="Cepeda A.J."/>
            <person name="Yan W."/>
            <person name="Fan B."/>
            <person name="Jiang Y."/>
            <person name="Adhikari A."/>
            <person name="Zheng C.-J."/>
            <person name="Schuster L."/>
            <person name="Cowan T.M."/>
            <person name="Smanski M.J."/>
            <person name="Chevrette M.G."/>
            <person name="De Carvalho L.P.S."/>
            <person name="Shen B."/>
        </authorList>
    </citation>
    <scope>NUCLEOTIDE SEQUENCE [LARGE SCALE GENOMIC DNA]</scope>
    <source>
        <strain evidence="3 4">NPDC002593</strain>
    </source>
</reference>
<dbReference type="EMBL" id="JBIAQY010000029">
    <property type="protein sequence ID" value="MFF3574711.1"/>
    <property type="molecule type" value="Genomic_DNA"/>
</dbReference>
<dbReference type="Pfam" id="PF01872">
    <property type="entry name" value="RibD_C"/>
    <property type="match status" value="1"/>
</dbReference>
<dbReference type="RefSeq" id="WP_387406938.1">
    <property type="nucleotide sequence ID" value="NZ_JBIAQY010000029.1"/>
</dbReference>
<dbReference type="InterPro" id="IPR024072">
    <property type="entry name" value="DHFR-like_dom_sf"/>
</dbReference>
<gene>
    <name evidence="3" type="ORF">ACFYXQ_43880</name>
</gene>
<accession>A0ABW6SEF5</accession>
<name>A0ABW6SEF5_9NOCA</name>
<comment type="caution">
    <text evidence="3">The sequence shown here is derived from an EMBL/GenBank/DDBJ whole genome shotgun (WGS) entry which is preliminary data.</text>
</comment>
<feature type="region of interest" description="Disordered" evidence="1">
    <location>
        <begin position="179"/>
        <end position="204"/>
    </location>
</feature>
<protein>
    <submittedName>
        <fullName evidence="3">Dihydrofolate reductase family protein</fullName>
    </submittedName>
</protein>
<keyword evidence="4" id="KW-1185">Reference proteome</keyword>
<evidence type="ECO:0000259" key="2">
    <source>
        <dbReference type="Pfam" id="PF01872"/>
    </source>
</evidence>
<feature type="domain" description="Bacterial bifunctional deaminase-reductase C-terminal" evidence="2">
    <location>
        <begin position="4"/>
        <end position="165"/>
    </location>
</feature>
<dbReference type="Proteomes" id="UP001601992">
    <property type="component" value="Unassembled WGS sequence"/>
</dbReference>
<evidence type="ECO:0000313" key="3">
    <source>
        <dbReference type="EMBL" id="MFF3574711.1"/>
    </source>
</evidence>
<dbReference type="SUPFAM" id="SSF53597">
    <property type="entry name" value="Dihydrofolate reductase-like"/>
    <property type="match status" value="1"/>
</dbReference>
<dbReference type="Gene3D" id="3.40.430.10">
    <property type="entry name" value="Dihydrofolate Reductase, subunit A"/>
    <property type="match status" value="1"/>
</dbReference>
<organism evidence="3 4">
    <name type="scientific">Nocardia jiangxiensis</name>
    <dbReference type="NCBI Taxonomy" id="282685"/>
    <lineage>
        <taxon>Bacteria</taxon>
        <taxon>Bacillati</taxon>
        <taxon>Actinomycetota</taxon>
        <taxon>Actinomycetes</taxon>
        <taxon>Mycobacteriales</taxon>
        <taxon>Nocardiaceae</taxon>
        <taxon>Nocardia</taxon>
    </lineage>
</organism>
<dbReference type="InterPro" id="IPR002734">
    <property type="entry name" value="RibDG_C"/>
</dbReference>
<proteinExistence type="predicted"/>
<sequence>MQILARLCMSADGYVSTPNGWPPQVVDPAHGHGSHGITEFLRTCEAALMGRTTFEPALSNDFWPWPDLQVFVLASERPAGTPDHVTVDSDPVRLLEALRAGDRGGDVHLIGGPRTIETFRELGALDKLELVVLPFLLGGGLRLTDALSVEIGLELESSRTLDAGAVEIVYRVNSGGGVGEAAREGWAPASQRSARGSSGVGSDR</sequence>